<sequence length="1064" mass="113773">MRNLCICSCLLIGLFCGRAIAQDVSVSGRVTSSEDGLALPGVSVQVKGTNRGTTTNSDGNYQLGVQQGAQLIFSYIGYNSQEVTIGNRTTINVALVSGAQNLNEIVVTAQGIERDKRSLGYATQEVSGNLLSQRSEPNLLNALQGKLAGVNIISSSGAPGASTNINIRGTTSFTGSNQPLIVVDGIIFSNDVNLTQNTLFGTQPSNRLADLNPESIESVNVLKGPAAAVLYGSRASAGAIVITTKSGRNQNNKTEITVNSSYNIQNVYGSVPRFQNEYGQGANNIYTANSPNSWGPSFISGLTSVTNTQGLVVPYQAYPNNVQDFYRQGSILQNSVNIASGDANRNYILAIGNTLQNGVIQNSKFNRTNIQLGGESRLQNGVRISGTATYVQTVSSAIPGGNGASAFGQITRIPRSYDLTNEPYQDANGRSIFYSTTANNPQWSVNNERLDSQVDRFFGNFQIGYDITKWLNVSYRVTGDTYTDRRKLILPIGAGRAPAGEVQQNNFFRSELNGDLIISARKDNLFMEGLNANLLLGNNVNQRKSQEVLVDASSLTIPGFYNVGNATVFTANTGTGEFSTVRRLVGYYGQLSLNYNNYVFLELSGRADQSSTLPSTSNTYFYPAASVSFVPSDAFKINSNVLSYAKVRASIARVGRDADPYLLNSVFVGSTFGNNSASITFPLQVAGGSTPGFSVSSRIGNNNLTPEFVTSYEVGVNLGFFKNRLSIDASYFDSRSINQIFNVAISNSTGYDTRTTNVGDLRNRGVELLLTATPVRAGGFKWDATLNYTLIRNKVVSIATNIISSNITSSATNLVGSGANAFTGINPSIVEGLPYGVIVGSANPRVQNTNPGGLYYDPTGQYVGQFVINGTSGQFAPALANSVIANPQPRYIAGLTNTFSYKGLALSVLVDTRQGGQLYSFSLTDARANGTLYVTGVERDQPRALPGVIQNADGTFRPNNIQLSSQVYWNLALGGLAAESAVFDATVYRLREVALNYTLPKSLLGKTPFGSISVGVSGRNLYFYAPGYPADPEINTQGAGNIQGLDVNGPPNTRNYGGNIRLTF</sequence>
<evidence type="ECO:0000256" key="8">
    <source>
        <dbReference type="ARBA" id="ARBA00023077"/>
    </source>
</evidence>
<feature type="domain" description="TonB-dependent receptor plug" evidence="15">
    <location>
        <begin position="116"/>
        <end position="239"/>
    </location>
</feature>
<evidence type="ECO:0000256" key="7">
    <source>
        <dbReference type="ARBA" id="ARBA00023065"/>
    </source>
</evidence>
<protein>
    <submittedName>
        <fullName evidence="16">SusC/RagA family TonB-linked outer membrane protein</fullName>
    </submittedName>
</protein>
<dbReference type="EMBL" id="JACWZY010000011">
    <property type="protein sequence ID" value="MBD2701918.1"/>
    <property type="molecule type" value="Genomic_DNA"/>
</dbReference>
<dbReference type="PANTHER" id="PTHR32552">
    <property type="entry name" value="FERRICHROME IRON RECEPTOR-RELATED"/>
    <property type="match status" value="1"/>
</dbReference>
<keyword evidence="2 11" id="KW-0813">Transport</keyword>
<dbReference type="InterPro" id="IPR000531">
    <property type="entry name" value="Beta-barrel_TonB"/>
</dbReference>
<evidence type="ECO:0000256" key="3">
    <source>
        <dbReference type="ARBA" id="ARBA00022452"/>
    </source>
</evidence>
<evidence type="ECO:0000256" key="11">
    <source>
        <dbReference type="PROSITE-ProRule" id="PRU01360"/>
    </source>
</evidence>
<evidence type="ECO:0000256" key="4">
    <source>
        <dbReference type="ARBA" id="ARBA00022496"/>
    </source>
</evidence>
<evidence type="ECO:0000256" key="10">
    <source>
        <dbReference type="ARBA" id="ARBA00023237"/>
    </source>
</evidence>
<keyword evidence="10 11" id="KW-0998">Cell outer membrane</keyword>
<dbReference type="Pfam" id="PF00593">
    <property type="entry name" value="TonB_dep_Rec_b-barrel"/>
    <property type="match status" value="1"/>
</dbReference>
<evidence type="ECO:0000313" key="16">
    <source>
        <dbReference type="EMBL" id="MBD2701918.1"/>
    </source>
</evidence>
<proteinExistence type="inferred from homology"/>
<dbReference type="AlphaFoldDB" id="A0A926XWB2"/>
<evidence type="ECO:0000256" key="12">
    <source>
        <dbReference type="RuleBase" id="RU003357"/>
    </source>
</evidence>
<organism evidence="16 17">
    <name type="scientific">Spirosoma profusum</name>
    <dbReference type="NCBI Taxonomy" id="2771354"/>
    <lineage>
        <taxon>Bacteria</taxon>
        <taxon>Pseudomonadati</taxon>
        <taxon>Bacteroidota</taxon>
        <taxon>Cytophagia</taxon>
        <taxon>Cytophagales</taxon>
        <taxon>Cytophagaceae</taxon>
        <taxon>Spirosoma</taxon>
    </lineage>
</organism>
<accession>A0A926XWB2</accession>
<dbReference type="Proteomes" id="UP000598820">
    <property type="component" value="Unassembled WGS sequence"/>
</dbReference>
<comment type="caution">
    <text evidence="16">The sequence shown here is derived from an EMBL/GenBank/DDBJ whole genome shotgun (WGS) entry which is preliminary data.</text>
</comment>
<keyword evidence="9 11" id="KW-0472">Membrane</keyword>
<dbReference type="PANTHER" id="PTHR32552:SF81">
    <property type="entry name" value="TONB-DEPENDENT OUTER MEMBRANE RECEPTOR"/>
    <property type="match status" value="1"/>
</dbReference>
<dbReference type="PROSITE" id="PS52016">
    <property type="entry name" value="TONB_DEPENDENT_REC_3"/>
    <property type="match status" value="1"/>
</dbReference>
<dbReference type="InterPro" id="IPR036942">
    <property type="entry name" value="Beta-barrel_TonB_sf"/>
</dbReference>
<evidence type="ECO:0000256" key="9">
    <source>
        <dbReference type="ARBA" id="ARBA00023136"/>
    </source>
</evidence>
<keyword evidence="3 11" id="KW-1134">Transmembrane beta strand</keyword>
<keyword evidence="5 11" id="KW-0812">Transmembrane</keyword>
<dbReference type="Gene3D" id="2.60.40.1120">
    <property type="entry name" value="Carboxypeptidase-like, regulatory domain"/>
    <property type="match status" value="1"/>
</dbReference>
<dbReference type="Gene3D" id="2.170.130.10">
    <property type="entry name" value="TonB-dependent receptor, plug domain"/>
    <property type="match status" value="1"/>
</dbReference>
<dbReference type="SUPFAM" id="SSF56935">
    <property type="entry name" value="Porins"/>
    <property type="match status" value="1"/>
</dbReference>
<dbReference type="InterPro" id="IPR039426">
    <property type="entry name" value="TonB-dep_rcpt-like"/>
</dbReference>
<dbReference type="GO" id="GO:0006826">
    <property type="term" value="P:iron ion transport"/>
    <property type="evidence" value="ECO:0007669"/>
    <property type="project" value="UniProtKB-KW"/>
</dbReference>
<dbReference type="SUPFAM" id="SSF49464">
    <property type="entry name" value="Carboxypeptidase regulatory domain-like"/>
    <property type="match status" value="1"/>
</dbReference>
<dbReference type="NCBIfam" id="TIGR04056">
    <property type="entry name" value="OMP_RagA_SusC"/>
    <property type="match status" value="1"/>
</dbReference>
<evidence type="ECO:0000256" key="1">
    <source>
        <dbReference type="ARBA" id="ARBA00004571"/>
    </source>
</evidence>
<dbReference type="InterPro" id="IPR008969">
    <property type="entry name" value="CarboxyPept-like_regulatory"/>
</dbReference>
<keyword evidence="17" id="KW-1185">Reference proteome</keyword>
<name>A0A926XWB2_9BACT</name>
<dbReference type="InterPro" id="IPR037066">
    <property type="entry name" value="Plug_dom_sf"/>
</dbReference>
<comment type="subcellular location">
    <subcellularLocation>
        <location evidence="1 11">Cell outer membrane</location>
        <topology evidence="1 11">Multi-pass membrane protein</topology>
    </subcellularLocation>
</comment>
<keyword evidence="4" id="KW-0410">Iron transport</keyword>
<dbReference type="RefSeq" id="WP_190887770.1">
    <property type="nucleotide sequence ID" value="NZ_JACWZY010000011.1"/>
</dbReference>
<dbReference type="GO" id="GO:0009279">
    <property type="term" value="C:cell outer membrane"/>
    <property type="evidence" value="ECO:0007669"/>
    <property type="project" value="UniProtKB-SubCell"/>
</dbReference>
<reference evidence="16" key="1">
    <citation type="submission" date="2020-09" db="EMBL/GenBank/DDBJ databases">
        <authorList>
            <person name="Kim M.K."/>
        </authorList>
    </citation>
    <scope>NUCLEOTIDE SEQUENCE</scope>
    <source>
        <strain evidence="16">BT702</strain>
    </source>
</reference>
<dbReference type="InterPro" id="IPR023996">
    <property type="entry name" value="TonB-dep_OMP_SusC/RagA"/>
</dbReference>
<keyword evidence="8 12" id="KW-0798">TonB box</keyword>
<keyword evidence="13" id="KW-0732">Signal</keyword>
<evidence type="ECO:0000256" key="2">
    <source>
        <dbReference type="ARBA" id="ARBA00022448"/>
    </source>
</evidence>
<comment type="similarity">
    <text evidence="11 12">Belongs to the TonB-dependent receptor family.</text>
</comment>
<keyword evidence="7" id="KW-0406">Ion transport</keyword>
<evidence type="ECO:0000313" key="17">
    <source>
        <dbReference type="Proteomes" id="UP000598820"/>
    </source>
</evidence>
<dbReference type="Gene3D" id="2.40.170.20">
    <property type="entry name" value="TonB-dependent receptor, beta-barrel domain"/>
    <property type="match status" value="1"/>
</dbReference>
<evidence type="ECO:0000256" key="13">
    <source>
        <dbReference type="SAM" id="SignalP"/>
    </source>
</evidence>
<evidence type="ECO:0000259" key="15">
    <source>
        <dbReference type="Pfam" id="PF07715"/>
    </source>
</evidence>
<feature type="domain" description="TonB-dependent receptor-like beta-barrel" evidence="14">
    <location>
        <begin position="415"/>
        <end position="796"/>
    </location>
</feature>
<evidence type="ECO:0000256" key="5">
    <source>
        <dbReference type="ARBA" id="ARBA00022692"/>
    </source>
</evidence>
<evidence type="ECO:0000256" key="6">
    <source>
        <dbReference type="ARBA" id="ARBA00023004"/>
    </source>
</evidence>
<dbReference type="Pfam" id="PF13715">
    <property type="entry name" value="CarbopepD_reg_2"/>
    <property type="match status" value="1"/>
</dbReference>
<feature type="chain" id="PRO_5037541404" evidence="13">
    <location>
        <begin position="22"/>
        <end position="1064"/>
    </location>
</feature>
<evidence type="ECO:0000259" key="14">
    <source>
        <dbReference type="Pfam" id="PF00593"/>
    </source>
</evidence>
<feature type="signal peptide" evidence="13">
    <location>
        <begin position="1"/>
        <end position="21"/>
    </location>
</feature>
<keyword evidence="6" id="KW-0408">Iron</keyword>
<dbReference type="Pfam" id="PF07715">
    <property type="entry name" value="Plug"/>
    <property type="match status" value="1"/>
</dbReference>
<gene>
    <name evidence="16" type="ORF">IC229_14815</name>
</gene>
<dbReference type="InterPro" id="IPR012910">
    <property type="entry name" value="Plug_dom"/>
</dbReference>